<reference evidence="3" key="1">
    <citation type="submission" date="2023-03" db="EMBL/GenBank/DDBJ databases">
        <title>Massive genome expansion in bonnet fungi (Mycena s.s.) driven by repeated elements and novel gene families across ecological guilds.</title>
        <authorList>
            <consortium name="Lawrence Berkeley National Laboratory"/>
            <person name="Harder C.B."/>
            <person name="Miyauchi S."/>
            <person name="Viragh M."/>
            <person name="Kuo A."/>
            <person name="Thoen E."/>
            <person name="Andreopoulos B."/>
            <person name="Lu D."/>
            <person name="Skrede I."/>
            <person name="Drula E."/>
            <person name="Henrissat B."/>
            <person name="Morin E."/>
            <person name="Kohler A."/>
            <person name="Barry K."/>
            <person name="LaButti K."/>
            <person name="Morin E."/>
            <person name="Salamov A."/>
            <person name="Lipzen A."/>
            <person name="Mereny Z."/>
            <person name="Hegedus B."/>
            <person name="Baldrian P."/>
            <person name="Stursova M."/>
            <person name="Weitz H."/>
            <person name="Taylor A."/>
            <person name="Grigoriev I.V."/>
            <person name="Nagy L.G."/>
            <person name="Martin F."/>
            <person name="Kauserud H."/>
        </authorList>
    </citation>
    <scope>NUCLEOTIDE SEQUENCE</scope>
    <source>
        <strain evidence="3">CBHHK200</strain>
    </source>
</reference>
<feature type="compositionally biased region" description="Basic and acidic residues" evidence="1">
    <location>
        <begin position="1"/>
        <end position="10"/>
    </location>
</feature>
<dbReference type="EMBL" id="JARJCM010000185">
    <property type="protein sequence ID" value="KAJ7023640.1"/>
    <property type="molecule type" value="Genomic_DNA"/>
</dbReference>
<dbReference type="Proteomes" id="UP001218188">
    <property type="component" value="Unassembled WGS sequence"/>
</dbReference>
<dbReference type="Gene3D" id="3.30.710.10">
    <property type="entry name" value="Potassium Channel Kv1.1, Chain A"/>
    <property type="match status" value="1"/>
</dbReference>
<feature type="region of interest" description="Disordered" evidence="1">
    <location>
        <begin position="1"/>
        <end position="29"/>
    </location>
</feature>
<evidence type="ECO:0000313" key="4">
    <source>
        <dbReference type="Proteomes" id="UP001218188"/>
    </source>
</evidence>
<evidence type="ECO:0008006" key="5">
    <source>
        <dbReference type="Google" id="ProtNLM"/>
    </source>
</evidence>
<name>A0AAD6SZI2_9AGAR</name>
<feature type="compositionally biased region" description="Acidic residues" evidence="1">
    <location>
        <begin position="11"/>
        <end position="20"/>
    </location>
</feature>
<dbReference type="InterPro" id="IPR011333">
    <property type="entry name" value="SKP1/BTB/POZ_sf"/>
</dbReference>
<sequence>MSDSRTRPRDDDDDDAEESEAPPHRRQRLEDETLVDADIVVVEQLERDPQFYRSDGDCVIRVENTLFKVHRFHFNGPAFEGLFSLPGSEDKKFKFEGQDDCHPIRFFGDTVNQLRSFLGYAYAHALHVQYSSMPLTDIYKLIDTVQIAHKYALEESEKWAVNAITYACVKKKLLRNCAVDVYVALLKLDLLSPMPTVKSHIRKHWIDRLREGGDKTMTIAHALDTADEIGFRRLLGDLYFLQLQKLDEPADSIPGTQVAQPLPADLNDVHKLRLMTGYRSLSLSWSRIAANPLPLEGTCSLGIACHLAECGPIWTADWDDNVAQMSRLTGGNLLKHVQTFQTALLDHYVANGGCPLVTPTINRQFPELIKTLRQSIADHFLGPEPEEPPA</sequence>
<accession>A0AAD6SZI2</accession>
<protein>
    <recommendedName>
        <fullName evidence="5">BTB domain-containing protein</fullName>
    </recommendedName>
</protein>
<dbReference type="AlphaFoldDB" id="A0AAD6SZI2"/>
<evidence type="ECO:0000313" key="3">
    <source>
        <dbReference type="EMBL" id="KAJ7036362.1"/>
    </source>
</evidence>
<organism evidence="3 4">
    <name type="scientific">Mycena alexandri</name>
    <dbReference type="NCBI Taxonomy" id="1745969"/>
    <lineage>
        <taxon>Eukaryota</taxon>
        <taxon>Fungi</taxon>
        <taxon>Dikarya</taxon>
        <taxon>Basidiomycota</taxon>
        <taxon>Agaricomycotina</taxon>
        <taxon>Agaricomycetes</taxon>
        <taxon>Agaricomycetidae</taxon>
        <taxon>Agaricales</taxon>
        <taxon>Marasmiineae</taxon>
        <taxon>Mycenaceae</taxon>
        <taxon>Mycena</taxon>
    </lineage>
</organism>
<evidence type="ECO:0000256" key="1">
    <source>
        <dbReference type="SAM" id="MobiDB-lite"/>
    </source>
</evidence>
<gene>
    <name evidence="3" type="ORF">C8F04DRAFT_1095352</name>
    <name evidence="2" type="ORF">C8F04DRAFT_1401582</name>
</gene>
<evidence type="ECO:0000313" key="2">
    <source>
        <dbReference type="EMBL" id="KAJ7023640.1"/>
    </source>
</evidence>
<proteinExistence type="predicted"/>
<comment type="caution">
    <text evidence="3">The sequence shown here is derived from an EMBL/GenBank/DDBJ whole genome shotgun (WGS) entry which is preliminary data.</text>
</comment>
<dbReference type="EMBL" id="JARJCM010000043">
    <property type="protein sequence ID" value="KAJ7036362.1"/>
    <property type="molecule type" value="Genomic_DNA"/>
</dbReference>
<keyword evidence="4" id="KW-1185">Reference proteome</keyword>